<protein>
    <submittedName>
        <fullName evidence="3">NLI interacting factor-like phosphatase</fullName>
    </submittedName>
</protein>
<dbReference type="PANTHER" id="PTHR12210">
    <property type="entry name" value="DULLARD PROTEIN PHOSPHATASE"/>
    <property type="match status" value="1"/>
</dbReference>
<dbReference type="Gene3D" id="3.40.50.1000">
    <property type="entry name" value="HAD superfamily/HAD-like"/>
    <property type="match status" value="1"/>
</dbReference>
<dbReference type="Proteomes" id="UP000292282">
    <property type="component" value="Unassembled WGS sequence"/>
</dbReference>
<dbReference type="FunFam" id="3.40.50.1000:FF:000093">
    <property type="entry name" value="NLI interacting factor-like phosphatase family protein"/>
    <property type="match status" value="1"/>
</dbReference>
<name>A0A4Q9L4X9_9MICR</name>
<dbReference type="Proteomes" id="UP000292362">
    <property type="component" value="Unassembled WGS sequence"/>
</dbReference>
<feature type="region of interest" description="Disordered" evidence="1">
    <location>
        <begin position="27"/>
        <end position="55"/>
    </location>
</feature>
<evidence type="ECO:0000313" key="5">
    <source>
        <dbReference type="Proteomes" id="UP000292282"/>
    </source>
</evidence>
<evidence type="ECO:0000313" key="3">
    <source>
        <dbReference type="EMBL" id="TBU02286.1"/>
    </source>
</evidence>
<comment type="caution">
    <text evidence="3">The sequence shown here is derived from an EMBL/GenBank/DDBJ whole genome shotgun (WGS) entry which is preliminary data.</text>
</comment>
<accession>A0A4Q9L4X9</accession>
<dbReference type="EMBL" id="PITJ01000515">
    <property type="protein sequence ID" value="TBU02286.1"/>
    <property type="molecule type" value="Genomic_DNA"/>
</dbReference>
<proteinExistence type="predicted"/>
<dbReference type="OrthoDB" id="277011at2759"/>
<feature type="compositionally biased region" description="Basic and acidic residues" evidence="1">
    <location>
        <begin position="27"/>
        <end position="39"/>
    </location>
</feature>
<dbReference type="NCBIfam" id="TIGR02251">
    <property type="entry name" value="HIF-SF_euk"/>
    <property type="match status" value="1"/>
</dbReference>
<dbReference type="SMART" id="SM00577">
    <property type="entry name" value="CPDc"/>
    <property type="match status" value="1"/>
</dbReference>
<dbReference type="PROSITE" id="PS50969">
    <property type="entry name" value="FCP1"/>
    <property type="match status" value="1"/>
</dbReference>
<gene>
    <name evidence="3" type="ORF">CWI37_0515p0030</name>
    <name evidence="4" type="ORF">CWI38_0508p0020</name>
</gene>
<dbReference type="InterPro" id="IPR023214">
    <property type="entry name" value="HAD_sf"/>
</dbReference>
<sequence length="451" mass="51491">MGFIRAVKNFFSCCNCSKKRSEANKIYPSDRKPASDKTKISSFSNSYESNDMESNMNNIRFDKPSDENSYNPCNNDCTNDTNGFTMTSIQPTYKKEVLDVPEQDLSTESSLKTEDIPNDSSVQEETNKQNELLPVKNDSDADLAFDEIEIISDTDETGFDEICFDFNIQENNLQSSATVDHQSIETTDSGKVKIFEEKVLFETKTEEIVAFSNESTILPSKLSVSDRISKFESNSIKIIQPHPKYTDKINICNEILINNRLSATDSFVNSVGLLLPQQRRKRPTLVIDLDDTLIFPSFIRLKSCDTVVSVLDGNKETLVYITIRPFLQEFIQSLKMKYELVLFTSAKESYARKVIGAITCLSEMDFYLFRDSCTFFNGVYVKDLSRLQRDLNKVLIVDNSPHSYMFQPENSIPIFSFQGARNDNELQKLEYFLSLISNKIDLIAAKKEFQI</sequence>
<feature type="domain" description="FCP1 homology" evidence="2">
    <location>
        <begin position="278"/>
        <end position="436"/>
    </location>
</feature>
<dbReference type="InterPro" id="IPR004274">
    <property type="entry name" value="FCP1_dom"/>
</dbReference>
<feature type="region of interest" description="Disordered" evidence="1">
    <location>
        <begin position="101"/>
        <end position="130"/>
    </location>
</feature>
<dbReference type="AlphaFoldDB" id="A0A4Q9L4X9"/>
<dbReference type="STRING" id="1176355.A0A4Q9L4X9"/>
<dbReference type="EMBL" id="PITK01000508">
    <property type="protein sequence ID" value="TBU13183.1"/>
    <property type="molecule type" value="Genomic_DNA"/>
</dbReference>
<dbReference type="InterPro" id="IPR011948">
    <property type="entry name" value="Dullard_phosphatase"/>
</dbReference>
<dbReference type="InterPro" id="IPR050365">
    <property type="entry name" value="TIM50"/>
</dbReference>
<organism evidence="3 6">
    <name type="scientific">Hamiltosporidium tvaerminnensis</name>
    <dbReference type="NCBI Taxonomy" id="1176355"/>
    <lineage>
        <taxon>Eukaryota</taxon>
        <taxon>Fungi</taxon>
        <taxon>Fungi incertae sedis</taxon>
        <taxon>Microsporidia</taxon>
        <taxon>Dubosqiidae</taxon>
        <taxon>Hamiltosporidium</taxon>
    </lineage>
</organism>
<dbReference type="InterPro" id="IPR036412">
    <property type="entry name" value="HAD-like_sf"/>
</dbReference>
<dbReference type="VEuPathDB" id="MicrosporidiaDB:CWI38_0508p0020"/>
<dbReference type="CDD" id="cd07521">
    <property type="entry name" value="HAD_FCP1-like"/>
    <property type="match status" value="1"/>
</dbReference>
<dbReference type="GO" id="GO:0016791">
    <property type="term" value="F:phosphatase activity"/>
    <property type="evidence" value="ECO:0007669"/>
    <property type="project" value="InterPro"/>
</dbReference>
<evidence type="ECO:0000256" key="1">
    <source>
        <dbReference type="SAM" id="MobiDB-lite"/>
    </source>
</evidence>
<evidence type="ECO:0000259" key="2">
    <source>
        <dbReference type="PROSITE" id="PS50969"/>
    </source>
</evidence>
<reference evidence="5 6" key="1">
    <citation type="submission" date="2017-12" db="EMBL/GenBank/DDBJ databases">
        <authorList>
            <person name="Pombert J.-F."/>
            <person name="Haag K.L."/>
            <person name="Ebert D."/>
        </authorList>
    </citation>
    <scope>NUCLEOTIDE SEQUENCE [LARGE SCALE GENOMIC DNA]</scope>
    <source>
        <strain evidence="3">FI-OER-3-3</strain>
        <strain evidence="4">IL-G-3</strain>
    </source>
</reference>
<dbReference type="VEuPathDB" id="MicrosporidiaDB:CWI37_0515p0030"/>
<keyword evidence="5" id="KW-1185">Reference proteome</keyword>
<evidence type="ECO:0000313" key="4">
    <source>
        <dbReference type="EMBL" id="TBU13183.1"/>
    </source>
</evidence>
<feature type="compositionally biased region" description="Polar residues" evidence="1">
    <location>
        <begin position="40"/>
        <end position="55"/>
    </location>
</feature>
<dbReference type="SUPFAM" id="SSF56784">
    <property type="entry name" value="HAD-like"/>
    <property type="match status" value="1"/>
</dbReference>
<dbReference type="Pfam" id="PF03031">
    <property type="entry name" value="NIF"/>
    <property type="match status" value="1"/>
</dbReference>
<evidence type="ECO:0000313" key="6">
    <source>
        <dbReference type="Proteomes" id="UP000292362"/>
    </source>
</evidence>